<keyword evidence="2" id="KW-0479">Metal-binding</keyword>
<keyword evidence="4" id="KW-0460">Magnesium</keyword>
<feature type="domain" description="Fructose-1-6-bisphosphatase class 1 C-terminal" evidence="8">
    <location>
        <begin position="222"/>
        <end position="342"/>
    </location>
</feature>
<reference evidence="9" key="2">
    <citation type="submission" date="2023-06" db="EMBL/GenBank/DDBJ databases">
        <authorList>
            <consortium name="Lawrence Berkeley National Laboratory"/>
            <person name="Haridas S."/>
            <person name="Hensen N."/>
            <person name="Bonometti L."/>
            <person name="Westerberg I."/>
            <person name="Brannstrom I.O."/>
            <person name="Guillou S."/>
            <person name="Cros-Aarteil S."/>
            <person name="Calhoun S."/>
            <person name="Kuo A."/>
            <person name="Mondo S."/>
            <person name="Pangilinan J."/>
            <person name="Riley R."/>
            <person name="Labutti K."/>
            <person name="Andreopoulos B."/>
            <person name="Lipzen A."/>
            <person name="Chen C."/>
            <person name="Yanf M."/>
            <person name="Daum C."/>
            <person name="Ng V."/>
            <person name="Clum A."/>
            <person name="Steindorff A."/>
            <person name="Ohm R."/>
            <person name="Martin F."/>
            <person name="Silar P."/>
            <person name="Natvig D."/>
            <person name="Lalanne C."/>
            <person name="Gautier V."/>
            <person name="Ament-Velasquez S.L."/>
            <person name="Kruys A."/>
            <person name="Hutchinson M.I."/>
            <person name="Powell A.J."/>
            <person name="Barry K."/>
            <person name="Miller A.N."/>
            <person name="Grigoriev I.V."/>
            <person name="Debuchy R."/>
            <person name="Gladieux P."/>
            <person name="Thoren M.H."/>
            <person name="Johannesson H."/>
        </authorList>
    </citation>
    <scope>NUCLEOTIDE SEQUENCE</scope>
    <source>
        <strain evidence="9">CBS 168.71</strain>
    </source>
</reference>
<dbReference type="AlphaFoldDB" id="A0AAE0HD48"/>
<keyword evidence="5" id="KW-0119">Carbohydrate metabolism</keyword>
<dbReference type="PIRSF" id="PIRSF000904">
    <property type="entry name" value="FBPtase_SBPase"/>
    <property type="match status" value="1"/>
</dbReference>
<dbReference type="GO" id="GO:0006002">
    <property type="term" value="P:fructose 6-phosphate metabolic process"/>
    <property type="evidence" value="ECO:0007669"/>
    <property type="project" value="TreeGrafter"/>
</dbReference>
<evidence type="ECO:0000256" key="4">
    <source>
        <dbReference type="ARBA" id="ARBA00022842"/>
    </source>
</evidence>
<dbReference type="GO" id="GO:0006094">
    <property type="term" value="P:gluconeogenesis"/>
    <property type="evidence" value="ECO:0007669"/>
    <property type="project" value="TreeGrafter"/>
</dbReference>
<dbReference type="PANTHER" id="PTHR11556:SF35">
    <property type="entry name" value="SEDOHEPTULOSE-1,7-BISPHOSPHATASE, CHLOROPLASTIC"/>
    <property type="match status" value="1"/>
</dbReference>
<comment type="pathway">
    <text evidence="6">Carbohydrate biosynthesis.</text>
</comment>
<gene>
    <name evidence="9" type="ORF">B0H64DRAFT_475868</name>
</gene>
<dbReference type="GO" id="GO:0046872">
    <property type="term" value="F:metal ion binding"/>
    <property type="evidence" value="ECO:0007669"/>
    <property type="project" value="UniProtKB-KW"/>
</dbReference>
<dbReference type="GeneID" id="87845073"/>
<dbReference type="Gene3D" id="3.40.190.80">
    <property type="match status" value="1"/>
</dbReference>
<keyword evidence="10" id="KW-1185">Reference proteome</keyword>
<evidence type="ECO:0000256" key="1">
    <source>
        <dbReference type="ARBA" id="ARBA00010941"/>
    </source>
</evidence>
<keyword evidence="3" id="KW-0378">Hydrolase</keyword>
<dbReference type="GO" id="GO:0030388">
    <property type="term" value="P:fructose 1,6-bisphosphate metabolic process"/>
    <property type="evidence" value="ECO:0007669"/>
    <property type="project" value="TreeGrafter"/>
</dbReference>
<organism evidence="9 10">
    <name type="scientific">Chaetomium fimeti</name>
    <dbReference type="NCBI Taxonomy" id="1854472"/>
    <lineage>
        <taxon>Eukaryota</taxon>
        <taxon>Fungi</taxon>
        <taxon>Dikarya</taxon>
        <taxon>Ascomycota</taxon>
        <taxon>Pezizomycotina</taxon>
        <taxon>Sordariomycetes</taxon>
        <taxon>Sordariomycetidae</taxon>
        <taxon>Sordariales</taxon>
        <taxon>Chaetomiaceae</taxon>
        <taxon>Chaetomium</taxon>
    </lineage>
</organism>
<dbReference type="Gene3D" id="3.30.540.10">
    <property type="entry name" value="Fructose-1,6-Bisphosphatase, subunit A, domain 1"/>
    <property type="match status" value="1"/>
</dbReference>
<dbReference type="InterPro" id="IPR023079">
    <property type="entry name" value="SBPase"/>
</dbReference>
<evidence type="ECO:0000259" key="7">
    <source>
        <dbReference type="Pfam" id="PF00316"/>
    </source>
</evidence>
<dbReference type="SUPFAM" id="SSF56655">
    <property type="entry name" value="Carbohydrate phosphatase"/>
    <property type="match status" value="1"/>
</dbReference>
<dbReference type="InterPro" id="IPR044015">
    <property type="entry name" value="FBPase_C_dom"/>
</dbReference>
<feature type="domain" description="Fructose-1-6-bisphosphatase class I N-terminal" evidence="7">
    <location>
        <begin position="39"/>
        <end position="177"/>
    </location>
</feature>
<dbReference type="PRINTS" id="PR01958">
    <property type="entry name" value="S17BPHPHTASE"/>
</dbReference>
<evidence type="ECO:0000313" key="9">
    <source>
        <dbReference type="EMBL" id="KAK3294397.1"/>
    </source>
</evidence>
<reference evidence="9" key="1">
    <citation type="journal article" date="2023" name="Mol. Phylogenet. Evol.">
        <title>Genome-scale phylogeny and comparative genomics of the fungal order Sordariales.</title>
        <authorList>
            <person name="Hensen N."/>
            <person name="Bonometti L."/>
            <person name="Westerberg I."/>
            <person name="Brannstrom I.O."/>
            <person name="Guillou S."/>
            <person name="Cros-Aarteil S."/>
            <person name="Calhoun S."/>
            <person name="Haridas S."/>
            <person name="Kuo A."/>
            <person name="Mondo S."/>
            <person name="Pangilinan J."/>
            <person name="Riley R."/>
            <person name="LaButti K."/>
            <person name="Andreopoulos B."/>
            <person name="Lipzen A."/>
            <person name="Chen C."/>
            <person name="Yan M."/>
            <person name="Daum C."/>
            <person name="Ng V."/>
            <person name="Clum A."/>
            <person name="Steindorff A."/>
            <person name="Ohm R.A."/>
            <person name="Martin F."/>
            <person name="Silar P."/>
            <person name="Natvig D.O."/>
            <person name="Lalanne C."/>
            <person name="Gautier V."/>
            <person name="Ament-Velasquez S.L."/>
            <person name="Kruys A."/>
            <person name="Hutchinson M.I."/>
            <person name="Powell A.J."/>
            <person name="Barry K."/>
            <person name="Miller A.N."/>
            <person name="Grigoriev I.V."/>
            <person name="Debuchy R."/>
            <person name="Gladieux P."/>
            <person name="Hiltunen Thoren M."/>
            <person name="Johannesson H."/>
        </authorList>
    </citation>
    <scope>NUCLEOTIDE SEQUENCE</scope>
    <source>
        <strain evidence="9">CBS 168.71</strain>
    </source>
</reference>
<evidence type="ECO:0000256" key="6">
    <source>
        <dbReference type="ARBA" id="ARBA00024331"/>
    </source>
</evidence>
<dbReference type="InterPro" id="IPR033391">
    <property type="entry name" value="FBPase_N"/>
</dbReference>
<evidence type="ECO:0000256" key="2">
    <source>
        <dbReference type="ARBA" id="ARBA00022723"/>
    </source>
</evidence>
<dbReference type="Proteomes" id="UP001278766">
    <property type="component" value="Unassembled WGS sequence"/>
</dbReference>
<dbReference type="GO" id="GO:0042132">
    <property type="term" value="F:fructose 1,6-bisphosphate 1-phosphatase activity"/>
    <property type="evidence" value="ECO:0007669"/>
    <property type="project" value="TreeGrafter"/>
</dbReference>
<evidence type="ECO:0000313" key="10">
    <source>
        <dbReference type="Proteomes" id="UP001278766"/>
    </source>
</evidence>
<dbReference type="RefSeq" id="XP_062657911.1">
    <property type="nucleotide sequence ID" value="XM_062808125.1"/>
</dbReference>
<proteinExistence type="inferred from homology"/>
<comment type="similarity">
    <text evidence="1">Belongs to the FBPase class 1 family.</text>
</comment>
<evidence type="ECO:0008006" key="11">
    <source>
        <dbReference type="Google" id="ProtNLM"/>
    </source>
</evidence>
<dbReference type="GO" id="GO:0005986">
    <property type="term" value="P:sucrose biosynthetic process"/>
    <property type="evidence" value="ECO:0007669"/>
    <property type="project" value="TreeGrafter"/>
</dbReference>
<evidence type="ECO:0000259" key="8">
    <source>
        <dbReference type="Pfam" id="PF18913"/>
    </source>
</evidence>
<dbReference type="InterPro" id="IPR000146">
    <property type="entry name" value="FBPase_class-1"/>
</dbReference>
<accession>A0AAE0HD48</accession>
<name>A0AAE0HD48_9PEZI</name>
<dbReference type="GO" id="GO:0005737">
    <property type="term" value="C:cytoplasm"/>
    <property type="evidence" value="ECO:0007669"/>
    <property type="project" value="TreeGrafter"/>
</dbReference>
<dbReference type="EMBL" id="JAUEPN010000005">
    <property type="protein sequence ID" value="KAK3294397.1"/>
    <property type="molecule type" value="Genomic_DNA"/>
</dbReference>
<dbReference type="PANTHER" id="PTHR11556">
    <property type="entry name" value="FRUCTOSE-1,6-BISPHOSPHATASE-RELATED"/>
    <property type="match status" value="1"/>
</dbReference>
<dbReference type="Pfam" id="PF18913">
    <property type="entry name" value="FBPase_C"/>
    <property type="match status" value="1"/>
</dbReference>
<sequence length="352" mass="36865">MVNTSDSDEASSSLIQHLRSVLPQDGSRDALITSVIPKLLQSVADVAQALRSSHDVAAVGTANTFGDDQLNVDVAAENLIREAIAQCPSIVTASSEEEPIERAVQHTVPSSTSSAQEQYTLAFDPLDGSSIISANWTVGAIFSLWDGPTALHQDPTTGQVAAILGVFGPRTTAIVALRPPNTNTTTTTPPTCFELALSPAPPSSPSQQPTWQLTRPTLTLSPTSRYFSPANLRAAAHAPAYMALITRYIAQRYTLRYAGGLVPDVVHMLVRGEGLYASPATARDGPKLRRLYELCPLALVVECAGGAVLDPVGGGRVLERAVGDCGEKGGVVFGGVEAVREAVEGLVGMGGL</sequence>
<dbReference type="Pfam" id="PF00316">
    <property type="entry name" value="FBPase"/>
    <property type="match status" value="1"/>
</dbReference>
<dbReference type="GO" id="GO:0006000">
    <property type="term" value="P:fructose metabolic process"/>
    <property type="evidence" value="ECO:0007669"/>
    <property type="project" value="TreeGrafter"/>
</dbReference>
<evidence type="ECO:0000256" key="3">
    <source>
        <dbReference type="ARBA" id="ARBA00022801"/>
    </source>
</evidence>
<evidence type="ECO:0000256" key="5">
    <source>
        <dbReference type="ARBA" id="ARBA00023277"/>
    </source>
</evidence>
<protein>
    <recommendedName>
        <fullName evidence="11">Sedoheptulose-1,7-bisphosphatase</fullName>
    </recommendedName>
</protein>
<comment type="caution">
    <text evidence="9">The sequence shown here is derived from an EMBL/GenBank/DDBJ whole genome shotgun (WGS) entry which is preliminary data.</text>
</comment>